<dbReference type="EMBL" id="VSSQ01016006">
    <property type="protein sequence ID" value="MPM56932.1"/>
    <property type="molecule type" value="Genomic_DNA"/>
</dbReference>
<proteinExistence type="predicted"/>
<sequence>MDYDTLYGEYLVFEKSLKEKLKTVTKLQKSIAKQMESGDVFRSVSDTASLNQVGGEVESIAGEMHALLEGFDAREYLESGLFTEQLLAECAKKGVDVIGSFPVFEMFPYTVRIDVENQEVYVDRKKVSCLRPSALVSTIKGGQEKLYKASFNATQFANELAVAYDLALLSLNKPAGSDLYLTTLYKYLVPMSRFRKDYDQQSYAFDIARLFDNEMVEVKGGRSYQFGPSRNSNKTLRILDRSGAEHFLATIRFF</sequence>
<gene>
    <name evidence="1" type="ORF">SDC9_103749</name>
</gene>
<organism evidence="1">
    <name type="scientific">bioreactor metagenome</name>
    <dbReference type="NCBI Taxonomy" id="1076179"/>
    <lineage>
        <taxon>unclassified sequences</taxon>
        <taxon>metagenomes</taxon>
        <taxon>ecological metagenomes</taxon>
    </lineage>
</organism>
<name>A0A645AUK9_9ZZZZ</name>
<dbReference type="AlphaFoldDB" id="A0A645AUK9"/>
<accession>A0A645AUK9</accession>
<comment type="caution">
    <text evidence="1">The sequence shown here is derived from an EMBL/GenBank/DDBJ whole genome shotgun (WGS) entry which is preliminary data.</text>
</comment>
<protein>
    <submittedName>
        <fullName evidence="1">Uncharacterized protein</fullName>
    </submittedName>
</protein>
<evidence type="ECO:0000313" key="1">
    <source>
        <dbReference type="EMBL" id="MPM56932.1"/>
    </source>
</evidence>
<reference evidence="1" key="1">
    <citation type="submission" date="2019-08" db="EMBL/GenBank/DDBJ databases">
        <authorList>
            <person name="Kucharzyk K."/>
            <person name="Murdoch R.W."/>
            <person name="Higgins S."/>
            <person name="Loffler F."/>
        </authorList>
    </citation>
    <scope>NUCLEOTIDE SEQUENCE</scope>
</reference>